<accession>A0A841GVG1</accession>
<dbReference type="AlphaFoldDB" id="A0A841GVG1"/>
<dbReference type="Pfam" id="PF05853">
    <property type="entry name" value="BKACE"/>
    <property type="match status" value="1"/>
</dbReference>
<name>A0A841GVG1_9BACT</name>
<gene>
    <name evidence="1" type="ORF">HNQ61_000396</name>
</gene>
<dbReference type="InterPro" id="IPR008567">
    <property type="entry name" value="BKACE"/>
</dbReference>
<reference evidence="1 2" key="1">
    <citation type="submission" date="2020-08" db="EMBL/GenBank/DDBJ databases">
        <title>Genomic Encyclopedia of Type Strains, Phase IV (KMG-IV): sequencing the most valuable type-strain genomes for metagenomic binning, comparative biology and taxonomic classification.</title>
        <authorList>
            <person name="Goeker M."/>
        </authorList>
    </citation>
    <scope>NUCLEOTIDE SEQUENCE [LARGE SCALE GENOMIC DNA]</scope>
    <source>
        <strain evidence="1 2">DSM 29007</strain>
    </source>
</reference>
<organism evidence="1 2">
    <name type="scientific">Longimicrobium terrae</name>
    <dbReference type="NCBI Taxonomy" id="1639882"/>
    <lineage>
        <taxon>Bacteria</taxon>
        <taxon>Pseudomonadati</taxon>
        <taxon>Gemmatimonadota</taxon>
        <taxon>Longimicrobiia</taxon>
        <taxon>Longimicrobiales</taxon>
        <taxon>Longimicrobiaceae</taxon>
        <taxon>Longimicrobium</taxon>
    </lineage>
</organism>
<dbReference type="PANTHER" id="PTHR37418">
    <property type="entry name" value="3-KETO-5-AMINOHEXANOATE CLEAVAGE ENZYME-RELATED"/>
    <property type="match status" value="1"/>
</dbReference>
<dbReference type="InterPro" id="IPR013785">
    <property type="entry name" value="Aldolase_TIM"/>
</dbReference>
<dbReference type="EMBL" id="JACHIA010000001">
    <property type="protein sequence ID" value="MBB6068785.1"/>
    <property type="molecule type" value="Genomic_DNA"/>
</dbReference>
<sequence length="247" mass="25334">MFLKAALNGARSTAYHPRVPITAQQLAADARAAVQAGADAIHLHVRGEDGMETLAGDELARTLAAVRASIPGTPVGVTSRLPIVGSPAERLRLARGWTALPDFVSVNFDEEGSPELAELLLARGVGVEAGLADADAARALLASGLSAHCLRILIEPREEDVDAARATVSAIDGILSGAGAAAPRVVHGVDATAWPLLNYAGGRGWGMRIGFEDTRDLMDGSPAADNAALVLAARALLSSPLCSVRGG</sequence>
<proteinExistence type="predicted"/>
<evidence type="ECO:0000313" key="1">
    <source>
        <dbReference type="EMBL" id="MBB6068785.1"/>
    </source>
</evidence>
<keyword evidence="2" id="KW-1185">Reference proteome</keyword>
<dbReference type="Proteomes" id="UP000582837">
    <property type="component" value="Unassembled WGS sequence"/>
</dbReference>
<dbReference type="Gene3D" id="3.20.20.70">
    <property type="entry name" value="Aldolase class I"/>
    <property type="match status" value="1"/>
</dbReference>
<protein>
    <submittedName>
        <fullName evidence="1">Uncharacterized protein (DUF849 family)</fullName>
    </submittedName>
</protein>
<dbReference type="GO" id="GO:0043720">
    <property type="term" value="F:3-keto-5-aminohexanoate cleavage activity"/>
    <property type="evidence" value="ECO:0007669"/>
    <property type="project" value="InterPro"/>
</dbReference>
<dbReference type="RefSeq" id="WP_170031169.1">
    <property type="nucleotide sequence ID" value="NZ_JABDTL010000001.1"/>
</dbReference>
<comment type="caution">
    <text evidence="1">The sequence shown here is derived from an EMBL/GenBank/DDBJ whole genome shotgun (WGS) entry which is preliminary data.</text>
</comment>
<dbReference type="PANTHER" id="PTHR37418:SF1">
    <property type="entry name" value="3-KETO-5-AMINOHEXANOATE CLEAVAGE PROTEIN"/>
    <property type="match status" value="1"/>
</dbReference>
<evidence type="ECO:0000313" key="2">
    <source>
        <dbReference type="Proteomes" id="UP000582837"/>
    </source>
</evidence>